<evidence type="ECO:0000256" key="1">
    <source>
        <dbReference type="SAM" id="Phobius"/>
    </source>
</evidence>
<keyword evidence="1" id="KW-1133">Transmembrane helix</keyword>
<evidence type="ECO:0000313" key="3">
    <source>
        <dbReference type="Proteomes" id="UP000009168"/>
    </source>
</evidence>
<dbReference type="GO" id="GO:0005789">
    <property type="term" value="C:endoplasmic reticulum membrane"/>
    <property type="evidence" value="ECO:0007669"/>
    <property type="project" value="TreeGrafter"/>
</dbReference>
<dbReference type="GO" id="GO:0016779">
    <property type="term" value="F:nucleotidyltransferase activity"/>
    <property type="evidence" value="ECO:0007669"/>
    <property type="project" value="UniProtKB-KW"/>
</dbReference>
<dbReference type="AlphaFoldDB" id="I7M0A4"/>
<reference evidence="3" key="1">
    <citation type="journal article" date="2006" name="PLoS Biol.">
        <title>Macronuclear genome sequence of the ciliate Tetrahymena thermophila, a model eukaryote.</title>
        <authorList>
            <person name="Eisen J.A."/>
            <person name="Coyne R.S."/>
            <person name="Wu M."/>
            <person name="Wu D."/>
            <person name="Thiagarajan M."/>
            <person name="Wortman J.R."/>
            <person name="Badger J.H."/>
            <person name="Ren Q."/>
            <person name="Amedeo P."/>
            <person name="Jones K.M."/>
            <person name="Tallon L.J."/>
            <person name="Delcher A.L."/>
            <person name="Salzberg S.L."/>
            <person name="Silva J.C."/>
            <person name="Haas B.J."/>
            <person name="Majoros W.H."/>
            <person name="Farzad M."/>
            <person name="Carlton J.M."/>
            <person name="Smith R.K. Jr."/>
            <person name="Garg J."/>
            <person name="Pearlman R.E."/>
            <person name="Karrer K.M."/>
            <person name="Sun L."/>
            <person name="Manning G."/>
            <person name="Elde N.C."/>
            <person name="Turkewitz A.P."/>
            <person name="Asai D.J."/>
            <person name="Wilkes D.E."/>
            <person name="Wang Y."/>
            <person name="Cai H."/>
            <person name="Collins K."/>
            <person name="Stewart B.A."/>
            <person name="Lee S.R."/>
            <person name="Wilamowska K."/>
            <person name="Weinberg Z."/>
            <person name="Ruzzo W.L."/>
            <person name="Wloga D."/>
            <person name="Gaertig J."/>
            <person name="Frankel J."/>
            <person name="Tsao C.-C."/>
            <person name="Gorovsky M.A."/>
            <person name="Keeling P.J."/>
            <person name="Waller R.F."/>
            <person name="Patron N.J."/>
            <person name="Cherry J.M."/>
            <person name="Stover N.A."/>
            <person name="Krieger C.J."/>
            <person name="del Toro C."/>
            <person name="Ryder H.F."/>
            <person name="Williamson S.C."/>
            <person name="Barbeau R.A."/>
            <person name="Hamilton E.P."/>
            <person name="Orias E."/>
        </authorList>
    </citation>
    <scope>NUCLEOTIDE SEQUENCE [LARGE SCALE GENOMIC DNA]</scope>
    <source>
        <strain evidence="3">SB210</strain>
    </source>
</reference>
<dbReference type="RefSeq" id="XP_976657.2">
    <property type="nucleotide sequence ID" value="XM_971564.3"/>
</dbReference>
<keyword evidence="3" id="KW-1185">Reference proteome</keyword>
<dbReference type="EMBL" id="GG662864">
    <property type="protein sequence ID" value="EAR86062.2"/>
    <property type="molecule type" value="Genomic_DNA"/>
</dbReference>
<keyword evidence="2" id="KW-0548">Nucleotidyltransferase</keyword>
<dbReference type="OrthoDB" id="5673at2759"/>
<evidence type="ECO:0000313" key="2">
    <source>
        <dbReference type="EMBL" id="EAR86062.2"/>
    </source>
</evidence>
<dbReference type="PANTHER" id="PTHR31303:SF1">
    <property type="entry name" value="CTP-DEPENDENT DIACYLGLYCEROL KINASE 1"/>
    <property type="match status" value="1"/>
</dbReference>
<feature type="transmembrane region" description="Helical" evidence="1">
    <location>
        <begin position="150"/>
        <end position="168"/>
    </location>
</feature>
<keyword evidence="1" id="KW-0472">Membrane</keyword>
<dbReference type="GO" id="GO:0006654">
    <property type="term" value="P:phosphatidic acid biosynthetic process"/>
    <property type="evidence" value="ECO:0007669"/>
    <property type="project" value="TreeGrafter"/>
</dbReference>
<feature type="transmembrane region" description="Helical" evidence="1">
    <location>
        <begin position="174"/>
        <end position="194"/>
    </location>
</feature>
<dbReference type="Proteomes" id="UP000009168">
    <property type="component" value="Unassembled WGS sequence"/>
</dbReference>
<dbReference type="InParanoid" id="I7M0A4"/>
<dbReference type="InterPro" id="IPR037997">
    <property type="entry name" value="Dgk1-like"/>
</dbReference>
<gene>
    <name evidence="2" type="ORF">TTHERM_00547980</name>
</gene>
<feature type="transmembrane region" description="Helical" evidence="1">
    <location>
        <begin position="269"/>
        <end position="287"/>
    </location>
</feature>
<feature type="transmembrane region" description="Helical" evidence="1">
    <location>
        <begin position="86"/>
        <end position="102"/>
    </location>
</feature>
<name>I7M0A4_TETTS</name>
<dbReference type="eggNOG" id="KOG4453">
    <property type="taxonomic scope" value="Eukaryota"/>
</dbReference>
<feature type="transmembrane region" description="Helical" evidence="1">
    <location>
        <begin position="12"/>
        <end position="30"/>
    </location>
</feature>
<feature type="transmembrane region" description="Helical" evidence="1">
    <location>
        <begin position="42"/>
        <end position="65"/>
    </location>
</feature>
<dbReference type="STRING" id="312017.I7M0A4"/>
<organism evidence="2 3">
    <name type="scientific">Tetrahymena thermophila (strain SB210)</name>
    <dbReference type="NCBI Taxonomy" id="312017"/>
    <lineage>
        <taxon>Eukaryota</taxon>
        <taxon>Sar</taxon>
        <taxon>Alveolata</taxon>
        <taxon>Ciliophora</taxon>
        <taxon>Intramacronucleata</taxon>
        <taxon>Oligohymenophorea</taxon>
        <taxon>Hymenostomatida</taxon>
        <taxon>Tetrahymenina</taxon>
        <taxon>Tetrahymenidae</taxon>
        <taxon>Tetrahymena</taxon>
    </lineage>
</organism>
<feature type="transmembrane region" description="Helical" evidence="1">
    <location>
        <begin position="239"/>
        <end position="257"/>
    </location>
</feature>
<keyword evidence="2" id="KW-0808">Transferase</keyword>
<proteinExistence type="predicted"/>
<dbReference type="KEGG" id="tet:TTHERM_00547980"/>
<dbReference type="GO" id="GO:0004143">
    <property type="term" value="F:ATP-dependent diacylglycerol kinase activity"/>
    <property type="evidence" value="ECO:0007669"/>
    <property type="project" value="InterPro"/>
</dbReference>
<dbReference type="PANTHER" id="PTHR31303">
    <property type="entry name" value="CTP-DEPENDENT DIACYLGLYCEROL KINASE 1"/>
    <property type="match status" value="1"/>
</dbReference>
<dbReference type="GeneID" id="7822830"/>
<sequence length="288" mass="33204">MQVSYQIEKFKYIYQLILIFQINIIKLIISNKQVNSQLVSQLVFQKMILEILGMIALVVGFNYSLKFIKRNDDVQNSNEFHLIRRIQHLGSGLVILIIAILVSDTLALYGSLCGFLYFLCVHILRKKNERFNQMYLNTFKFLLRPHEIEGLPGAFFFLLGVFLSLAIFDKPIALIGILFLSFGDPFASLCGIYFKSLQFMEGKSISGTLGCGIICTICGVIFRLVYLDYLHYQRLDNTSYLHYSIACFLISILAEIGPNSRKYYFDDNLTIPIYTCILFELFFRITLS</sequence>
<accession>I7M0A4</accession>
<feature type="transmembrane region" description="Helical" evidence="1">
    <location>
        <begin position="206"/>
        <end position="227"/>
    </location>
</feature>
<protein>
    <submittedName>
        <fullName evidence="2">Phosphatidate cytidylyltransferase</fullName>
    </submittedName>
</protein>
<keyword evidence="1" id="KW-0812">Transmembrane</keyword>